<dbReference type="AlphaFoldDB" id="A0ABC8S826"/>
<dbReference type="EMBL" id="CAUOFW020002258">
    <property type="protein sequence ID" value="CAK9152321.1"/>
    <property type="molecule type" value="Genomic_DNA"/>
</dbReference>
<accession>A0ABC8S826</accession>
<feature type="coiled-coil region" evidence="1">
    <location>
        <begin position="22"/>
        <end position="49"/>
    </location>
</feature>
<dbReference type="Proteomes" id="UP001642360">
    <property type="component" value="Unassembled WGS sequence"/>
</dbReference>
<sequence length="102" mass="11538">LEESKNGLLKSREAITKLGDEKSSLLDRMNLLERALHESKERNPDLESRFAKLENYLEDSNKLTRSLSLGTEKLDNMLSVRRYAGDKRGLGYTGKVSTSSSF</sequence>
<evidence type="ECO:0000313" key="2">
    <source>
        <dbReference type="EMBL" id="CAK9152321.1"/>
    </source>
</evidence>
<name>A0ABC8S826_9AQUA</name>
<gene>
    <name evidence="2" type="ORF">ILEXP_LOCUS20540</name>
</gene>
<feature type="non-terminal residue" evidence="2">
    <location>
        <position position="1"/>
    </location>
</feature>
<proteinExistence type="predicted"/>
<protein>
    <submittedName>
        <fullName evidence="2">Uncharacterized protein</fullName>
    </submittedName>
</protein>
<reference evidence="2 3" key="1">
    <citation type="submission" date="2024-02" db="EMBL/GenBank/DDBJ databases">
        <authorList>
            <person name="Vignale AGUSTIN F."/>
            <person name="Sosa J E."/>
            <person name="Modenutti C."/>
        </authorList>
    </citation>
    <scope>NUCLEOTIDE SEQUENCE [LARGE SCALE GENOMIC DNA]</scope>
</reference>
<evidence type="ECO:0000313" key="3">
    <source>
        <dbReference type="Proteomes" id="UP001642360"/>
    </source>
</evidence>
<keyword evidence="1" id="KW-0175">Coiled coil</keyword>
<evidence type="ECO:0000256" key="1">
    <source>
        <dbReference type="SAM" id="Coils"/>
    </source>
</evidence>
<comment type="caution">
    <text evidence="2">The sequence shown here is derived from an EMBL/GenBank/DDBJ whole genome shotgun (WGS) entry which is preliminary data.</text>
</comment>
<organism evidence="2 3">
    <name type="scientific">Ilex paraguariensis</name>
    <name type="common">yerba mate</name>
    <dbReference type="NCBI Taxonomy" id="185542"/>
    <lineage>
        <taxon>Eukaryota</taxon>
        <taxon>Viridiplantae</taxon>
        <taxon>Streptophyta</taxon>
        <taxon>Embryophyta</taxon>
        <taxon>Tracheophyta</taxon>
        <taxon>Spermatophyta</taxon>
        <taxon>Magnoliopsida</taxon>
        <taxon>eudicotyledons</taxon>
        <taxon>Gunneridae</taxon>
        <taxon>Pentapetalae</taxon>
        <taxon>asterids</taxon>
        <taxon>campanulids</taxon>
        <taxon>Aquifoliales</taxon>
        <taxon>Aquifoliaceae</taxon>
        <taxon>Ilex</taxon>
    </lineage>
</organism>
<keyword evidence="3" id="KW-1185">Reference proteome</keyword>